<keyword evidence="9 16" id="KW-0418">Kinase</keyword>
<dbReference type="InterPro" id="IPR050482">
    <property type="entry name" value="Sensor_HK_TwoCompSys"/>
</dbReference>
<evidence type="ECO:0000256" key="10">
    <source>
        <dbReference type="ARBA" id="ARBA00023004"/>
    </source>
</evidence>
<dbReference type="SUPFAM" id="SSF55781">
    <property type="entry name" value="GAF domain-like"/>
    <property type="match status" value="1"/>
</dbReference>
<evidence type="ECO:0000256" key="11">
    <source>
        <dbReference type="ARBA" id="ARBA00023012"/>
    </source>
</evidence>
<dbReference type="RefSeq" id="WP_132210303.1">
    <property type="nucleotide sequence ID" value="NZ_SLWN01000006.1"/>
</dbReference>
<dbReference type="Gene3D" id="3.30.565.10">
    <property type="entry name" value="Histidine kinase-like ATPase, C-terminal domain"/>
    <property type="match status" value="1"/>
</dbReference>
<dbReference type="Pfam" id="PF01590">
    <property type="entry name" value="GAF"/>
    <property type="match status" value="1"/>
</dbReference>
<evidence type="ECO:0000256" key="3">
    <source>
        <dbReference type="ARBA" id="ARBA00004496"/>
    </source>
</evidence>
<dbReference type="PANTHER" id="PTHR24421:SF61">
    <property type="entry name" value="OXYGEN SENSOR HISTIDINE KINASE NREB"/>
    <property type="match status" value="1"/>
</dbReference>
<evidence type="ECO:0000256" key="8">
    <source>
        <dbReference type="ARBA" id="ARBA00022679"/>
    </source>
</evidence>
<dbReference type="PANTHER" id="PTHR24421">
    <property type="entry name" value="NITRATE/NITRITE SENSOR PROTEIN NARX-RELATED"/>
    <property type="match status" value="1"/>
</dbReference>
<protein>
    <recommendedName>
        <fullName evidence="5">Oxygen sensor histidine kinase NreB</fullName>
        <ecNumber evidence="4">2.7.13.3</ecNumber>
    </recommendedName>
    <alternativeName>
        <fullName evidence="14">Nitrogen regulation protein B</fullName>
    </alternativeName>
</protein>
<evidence type="ECO:0000313" key="17">
    <source>
        <dbReference type="Proteomes" id="UP000294508"/>
    </source>
</evidence>
<evidence type="ECO:0000256" key="1">
    <source>
        <dbReference type="ARBA" id="ARBA00000085"/>
    </source>
</evidence>
<dbReference type="AlphaFoldDB" id="A0A4R2HJX2"/>
<evidence type="ECO:0000256" key="9">
    <source>
        <dbReference type="ARBA" id="ARBA00022777"/>
    </source>
</evidence>
<dbReference type="InterPro" id="IPR004358">
    <property type="entry name" value="Sig_transdc_His_kin-like_C"/>
</dbReference>
<keyword evidence="17" id="KW-1185">Reference proteome</keyword>
<dbReference type="Gene3D" id="1.20.5.1930">
    <property type="match status" value="1"/>
</dbReference>
<evidence type="ECO:0000256" key="2">
    <source>
        <dbReference type="ARBA" id="ARBA00001966"/>
    </source>
</evidence>
<name>A0A4R2HJX2_9ACTN</name>
<dbReference type="GO" id="GO:0016020">
    <property type="term" value="C:membrane"/>
    <property type="evidence" value="ECO:0007669"/>
    <property type="project" value="InterPro"/>
</dbReference>
<keyword evidence="7" id="KW-0963">Cytoplasm</keyword>
<evidence type="ECO:0000256" key="4">
    <source>
        <dbReference type="ARBA" id="ARBA00012438"/>
    </source>
</evidence>
<dbReference type="GO" id="GO:0005737">
    <property type="term" value="C:cytoplasm"/>
    <property type="evidence" value="ECO:0007669"/>
    <property type="project" value="UniProtKB-SubCell"/>
</dbReference>
<dbReference type="OrthoDB" id="4069167at2"/>
<dbReference type="PRINTS" id="PR00344">
    <property type="entry name" value="BCTRLSENSOR"/>
</dbReference>
<accession>A0A4R2HJX2</accession>
<evidence type="ECO:0000256" key="14">
    <source>
        <dbReference type="ARBA" id="ARBA00030800"/>
    </source>
</evidence>
<organism evidence="16 17">
    <name type="scientific">Kribbella steppae</name>
    <dbReference type="NCBI Taxonomy" id="2512223"/>
    <lineage>
        <taxon>Bacteria</taxon>
        <taxon>Bacillati</taxon>
        <taxon>Actinomycetota</taxon>
        <taxon>Actinomycetes</taxon>
        <taxon>Propionibacteriales</taxon>
        <taxon>Kribbellaceae</taxon>
        <taxon>Kribbella</taxon>
    </lineage>
</organism>
<keyword evidence="8" id="KW-0808">Transferase</keyword>
<dbReference type="SMART" id="SM00065">
    <property type="entry name" value="GAF"/>
    <property type="match status" value="1"/>
</dbReference>
<dbReference type="Pfam" id="PF07730">
    <property type="entry name" value="HisKA_3"/>
    <property type="match status" value="1"/>
</dbReference>
<evidence type="ECO:0000256" key="13">
    <source>
        <dbReference type="ARBA" id="ARBA00024827"/>
    </source>
</evidence>
<keyword evidence="10" id="KW-0408">Iron</keyword>
<dbReference type="GO" id="GO:0000155">
    <property type="term" value="F:phosphorelay sensor kinase activity"/>
    <property type="evidence" value="ECO:0007669"/>
    <property type="project" value="InterPro"/>
</dbReference>
<dbReference type="Gene3D" id="3.30.450.40">
    <property type="match status" value="1"/>
</dbReference>
<dbReference type="InterPro" id="IPR003018">
    <property type="entry name" value="GAF"/>
</dbReference>
<dbReference type="GO" id="GO:0046983">
    <property type="term" value="F:protein dimerization activity"/>
    <property type="evidence" value="ECO:0007669"/>
    <property type="project" value="InterPro"/>
</dbReference>
<keyword evidence="6" id="KW-0479">Metal-binding</keyword>
<comment type="cofactor">
    <cofactor evidence="2">
        <name>[4Fe-4S] cluster</name>
        <dbReference type="ChEBI" id="CHEBI:49883"/>
    </cofactor>
</comment>
<feature type="domain" description="GAF" evidence="15">
    <location>
        <begin position="29"/>
        <end position="177"/>
    </location>
</feature>
<dbReference type="InterPro" id="IPR011712">
    <property type="entry name" value="Sig_transdc_His_kin_sub3_dim/P"/>
</dbReference>
<comment type="function">
    <text evidence="13">Member of the two-component regulatory system NreB/NreC involved in the control of dissimilatory nitrate/nitrite reduction in response to oxygen. NreB functions as a direct oxygen sensor histidine kinase which is autophosphorylated, in the absence of oxygen, probably at the conserved histidine residue, and transfers its phosphate group probably to a conserved aspartate residue of NreC. NreB/NreC activates the expression of the nitrate (narGHJI) and nitrite (nir) reductase operons, as well as the putative nitrate transporter gene narT.</text>
</comment>
<dbReference type="EMBL" id="SLWN01000006">
    <property type="protein sequence ID" value="TCO28075.1"/>
    <property type="molecule type" value="Genomic_DNA"/>
</dbReference>
<dbReference type="Proteomes" id="UP000294508">
    <property type="component" value="Unassembled WGS sequence"/>
</dbReference>
<comment type="catalytic activity">
    <reaction evidence="1">
        <text>ATP + protein L-histidine = ADP + protein N-phospho-L-histidine.</text>
        <dbReference type="EC" id="2.7.13.3"/>
    </reaction>
</comment>
<reference evidence="16 17" key="1">
    <citation type="journal article" date="2015" name="Stand. Genomic Sci.">
        <title>Genomic Encyclopedia of Bacterial and Archaeal Type Strains, Phase III: the genomes of soil and plant-associated and newly described type strains.</title>
        <authorList>
            <person name="Whitman W.B."/>
            <person name="Woyke T."/>
            <person name="Klenk H.P."/>
            <person name="Zhou Y."/>
            <person name="Lilburn T.G."/>
            <person name="Beck B.J."/>
            <person name="De Vos P."/>
            <person name="Vandamme P."/>
            <person name="Eisen J.A."/>
            <person name="Garrity G."/>
            <person name="Hugenholtz P."/>
            <person name="Kyrpides N.C."/>
        </authorList>
    </citation>
    <scope>NUCLEOTIDE SEQUENCE [LARGE SCALE GENOMIC DNA]</scope>
    <source>
        <strain evidence="16 17">VKM Ac-2572</strain>
    </source>
</reference>
<dbReference type="Pfam" id="PF02518">
    <property type="entry name" value="HATPase_c"/>
    <property type="match status" value="1"/>
</dbReference>
<dbReference type="EC" id="2.7.13.3" evidence="4"/>
<evidence type="ECO:0000259" key="15">
    <source>
        <dbReference type="SMART" id="SM00065"/>
    </source>
</evidence>
<evidence type="ECO:0000313" key="16">
    <source>
        <dbReference type="EMBL" id="TCO28075.1"/>
    </source>
</evidence>
<comment type="caution">
    <text evidence="16">The sequence shown here is derived from an EMBL/GenBank/DDBJ whole genome shotgun (WGS) entry which is preliminary data.</text>
</comment>
<dbReference type="InterPro" id="IPR029016">
    <property type="entry name" value="GAF-like_dom_sf"/>
</dbReference>
<dbReference type="InterPro" id="IPR036890">
    <property type="entry name" value="HATPase_C_sf"/>
</dbReference>
<dbReference type="SUPFAM" id="SSF55874">
    <property type="entry name" value="ATPase domain of HSP90 chaperone/DNA topoisomerase II/histidine kinase"/>
    <property type="match status" value="1"/>
</dbReference>
<dbReference type="CDD" id="cd16917">
    <property type="entry name" value="HATPase_UhpB-NarQ-NarX-like"/>
    <property type="match status" value="1"/>
</dbReference>
<sequence length="378" mass="40442">MGNRPREAVSPDVLLRLDEEYASILALLDRAAAMQRIVTRVPQLTGVDVAWVGRPDGADRLVLQHTVNIVTEGVDGLVVPIGTGLGGQVFAQRRPLWVRDYGSAPDITHHFRAQAEAEGVIAMIAVPILHDGGLLGVLYGANRRMTDFGDRTAGALEQLATRTAAAQVVAERARHAAEVAVHEERRRVALELHDSVGAMLFTLRAGLQRLCDEPALDEAVRTRLTVLDQHATEASAALRGSLQVLSAPPEQVALCVALREHCRAFQDRTGVNTRVITLTELPNLPRSRIGTLANAAREALLNVEKHARAQSVVVSVFALREGVAMTVSDDGVGLESDPHSAGGLGLAAMSEQVARVGGTVTIGRNDDAGVTFQAWVPR</sequence>
<comment type="subcellular location">
    <subcellularLocation>
        <location evidence="3">Cytoplasm</location>
    </subcellularLocation>
</comment>
<proteinExistence type="predicted"/>
<evidence type="ECO:0000256" key="12">
    <source>
        <dbReference type="ARBA" id="ARBA00023014"/>
    </source>
</evidence>
<keyword evidence="6" id="KW-0004">4Fe-4S</keyword>
<evidence type="ECO:0000256" key="5">
    <source>
        <dbReference type="ARBA" id="ARBA00017322"/>
    </source>
</evidence>
<evidence type="ECO:0000256" key="7">
    <source>
        <dbReference type="ARBA" id="ARBA00022490"/>
    </source>
</evidence>
<gene>
    <name evidence="16" type="ORF">EV652_10657</name>
</gene>
<dbReference type="InterPro" id="IPR003594">
    <property type="entry name" value="HATPase_dom"/>
</dbReference>
<evidence type="ECO:0000256" key="6">
    <source>
        <dbReference type="ARBA" id="ARBA00022485"/>
    </source>
</evidence>
<keyword evidence="11" id="KW-0902">Two-component regulatory system</keyword>
<dbReference type="GO" id="GO:0051539">
    <property type="term" value="F:4 iron, 4 sulfur cluster binding"/>
    <property type="evidence" value="ECO:0007669"/>
    <property type="project" value="UniProtKB-KW"/>
</dbReference>
<keyword evidence="12" id="KW-0411">Iron-sulfur</keyword>